<dbReference type="PANTHER" id="PTHR14969:SF62">
    <property type="entry name" value="DECAPRENYLPHOSPHORYL-5-PHOSPHORIBOSE PHOSPHATASE RV3807C-RELATED"/>
    <property type="match status" value="1"/>
</dbReference>
<dbReference type="Pfam" id="PF01569">
    <property type="entry name" value="PAP2"/>
    <property type="match status" value="1"/>
</dbReference>
<dbReference type="GO" id="GO:0005886">
    <property type="term" value="C:plasma membrane"/>
    <property type="evidence" value="ECO:0007669"/>
    <property type="project" value="UniProtKB-SubCell"/>
</dbReference>
<proteinExistence type="predicted"/>
<dbReference type="Gene3D" id="1.20.144.10">
    <property type="entry name" value="Phosphatidic acid phosphatase type 2/haloperoxidase"/>
    <property type="match status" value="1"/>
</dbReference>
<evidence type="ECO:0000313" key="9">
    <source>
        <dbReference type="EMBL" id="KIE59335.1"/>
    </source>
</evidence>
<evidence type="ECO:0000256" key="6">
    <source>
        <dbReference type="ARBA" id="ARBA00023136"/>
    </source>
</evidence>
<keyword evidence="2" id="KW-1003">Cell membrane</keyword>
<gene>
    <name evidence="9" type="ORF">A946_01085</name>
    <name evidence="10" type="ORF">kam1_1473</name>
</gene>
<dbReference type="Proteomes" id="UP000315925">
    <property type="component" value="Chromosome"/>
</dbReference>
<dbReference type="OrthoDB" id="9789113at2"/>
<evidence type="ECO:0000256" key="3">
    <source>
        <dbReference type="ARBA" id="ARBA00022692"/>
    </source>
</evidence>
<evidence type="ECO:0000313" key="10">
    <source>
        <dbReference type="EMBL" id="QDQ42694.1"/>
    </source>
</evidence>
<evidence type="ECO:0000259" key="8">
    <source>
        <dbReference type="SMART" id="SM00014"/>
    </source>
</evidence>
<feature type="transmembrane region" description="Helical" evidence="7">
    <location>
        <begin position="29"/>
        <end position="46"/>
    </location>
</feature>
<dbReference type="Proteomes" id="UP000031594">
    <property type="component" value="Unassembled WGS sequence"/>
</dbReference>
<sequence>MSLDLYVFYWINGAHTPWLDQLMPFISDLGNFRLPLWLLGISLLYFGKFRERLFVILVLFSVLVGDRLIIDSIKEMVHRPRPFQVLPNVRVVEKSNHIYYSNPSRTGERARGRSFPSGHAANNTAAAVMATAVYGLPAIWFWLWVFMVSYSRIYMGVHYPSDICAGWIISIIYSYTFLYCLHWLWKKYAPICFPKLYAQYPTLPLNLPFIKKERKKELS</sequence>
<name>A0A0C1V6J7_9BACT</name>
<dbReference type="AlphaFoldDB" id="A0A0C1V6J7"/>
<protein>
    <submittedName>
        <fullName evidence="9">Phospholipid phosphatase</fullName>
    </submittedName>
    <submittedName>
        <fullName evidence="10">Undecaprenyl-diphosphatase</fullName>
        <ecNumber evidence="10">3.6.1.27</ecNumber>
    </submittedName>
</protein>
<evidence type="ECO:0000256" key="5">
    <source>
        <dbReference type="ARBA" id="ARBA00022989"/>
    </source>
</evidence>
<dbReference type="RefSeq" id="WP_039720605.1">
    <property type="nucleotide sequence ID" value="NZ_CP037899.1"/>
</dbReference>
<dbReference type="InterPro" id="IPR036938">
    <property type="entry name" value="PAP2/HPO_sf"/>
</dbReference>
<keyword evidence="5 7" id="KW-1133">Transmembrane helix</keyword>
<feature type="domain" description="Phosphatidic acid phosphatase type 2/haloperoxidase" evidence="8">
    <location>
        <begin position="54"/>
        <end position="178"/>
    </location>
</feature>
<dbReference type="GO" id="GO:0050380">
    <property type="term" value="F:undecaprenyl-diphosphatase activity"/>
    <property type="evidence" value="ECO:0007669"/>
    <property type="project" value="UniProtKB-EC"/>
</dbReference>
<evidence type="ECO:0000256" key="7">
    <source>
        <dbReference type="SAM" id="Phobius"/>
    </source>
</evidence>
<evidence type="ECO:0000256" key="2">
    <source>
        <dbReference type="ARBA" id="ARBA00022475"/>
    </source>
</evidence>
<comment type="subcellular location">
    <subcellularLocation>
        <location evidence="1">Cell membrane</location>
        <topology evidence="1">Multi-pass membrane protein</topology>
    </subcellularLocation>
</comment>
<reference evidence="9 11" key="1">
    <citation type="submission" date="2014-08" db="EMBL/GenBank/DDBJ databases">
        <title>Methylacidiphilum kamchatkense strain Kam1 draft genome sequence.</title>
        <authorList>
            <person name="Birkeland N.-K."/>
            <person name="Erikstad H.A."/>
        </authorList>
    </citation>
    <scope>NUCLEOTIDE SEQUENCE [LARGE SCALE GENOMIC DNA]</scope>
    <source>
        <strain evidence="9 11">Kam1</strain>
    </source>
</reference>
<dbReference type="EC" id="3.6.1.27" evidence="10"/>
<feature type="transmembrane region" description="Helical" evidence="7">
    <location>
        <begin position="53"/>
        <end position="70"/>
    </location>
</feature>
<accession>A0A0C1V6J7</accession>
<dbReference type="KEGG" id="mkc:kam1_1473"/>
<evidence type="ECO:0000313" key="11">
    <source>
        <dbReference type="Proteomes" id="UP000031594"/>
    </source>
</evidence>
<dbReference type="SUPFAM" id="SSF48317">
    <property type="entry name" value="Acid phosphatase/Vanadium-dependent haloperoxidase"/>
    <property type="match status" value="1"/>
</dbReference>
<keyword evidence="11" id="KW-1185">Reference proteome</keyword>
<keyword evidence="6 7" id="KW-0472">Membrane</keyword>
<evidence type="ECO:0000313" key="12">
    <source>
        <dbReference type="Proteomes" id="UP000315925"/>
    </source>
</evidence>
<evidence type="ECO:0000256" key="1">
    <source>
        <dbReference type="ARBA" id="ARBA00004651"/>
    </source>
</evidence>
<dbReference type="EMBL" id="CP037899">
    <property type="protein sequence ID" value="QDQ42694.1"/>
    <property type="molecule type" value="Genomic_DNA"/>
</dbReference>
<dbReference type="STRING" id="1202785.A946_01085"/>
<evidence type="ECO:0000256" key="4">
    <source>
        <dbReference type="ARBA" id="ARBA00022801"/>
    </source>
</evidence>
<reference evidence="12" key="3">
    <citation type="submission" date="2019-03" db="EMBL/GenBank/DDBJ databases">
        <title>Complete genome of Methylacidiphilum kamchatkense Kam1.</title>
        <authorList>
            <person name="Kruse T."/>
            <person name="Murarilal Ratnadevi C."/>
            <person name="Erikstad H.-A."/>
            <person name="Birkeland N.-K."/>
        </authorList>
    </citation>
    <scope>NUCLEOTIDE SEQUENCE [LARGE SCALE GENOMIC DNA]</scope>
    <source>
        <strain evidence="12">kam1</strain>
    </source>
</reference>
<feature type="transmembrane region" description="Helical" evidence="7">
    <location>
        <begin position="163"/>
        <end position="185"/>
    </location>
</feature>
<dbReference type="InterPro" id="IPR000326">
    <property type="entry name" value="PAP2/HPO"/>
</dbReference>
<keyword evidence="3 7" id="KW-0812">Transmembrane</keyword>
<organism evidence="10 12">
    <name type="scientific">Methylacidiphilum kamchatkense Kam1</name>
    <dbReference type="NCBI Taxonomy" id="1202785"/>
    <lineage>
        <taxon>Bacteria</taxon>
        <taxon>Pseudomonadati</taxon>
        <taxon>Verrucomicrobiota</taxon>
        <taxon>Methylacidiphilae</taxon>
        <taxon>Methylacidiphilales</taxon>
        <taxon>Methylacidiphilaceae</taxon>
        <taxon>Methylacidiphilum (ex Ratnadevi et al. 2023)</taxon>
    </lineage>
</organism>
<dbReference type="EMBL" id="JQNX01000001">
    <property type="protein sequence ID" value="KIE59335.1"/>
    <property type="molecule type" value="Genomic_DNA"/>
</dbReference>
<dbReference type="SMART" id="SM00014">
    <property type="entry name" value="acidPPc"/>
    <property type="match status" value="1"/>
</dbReference>
<dbReference type="PANTHER" id="PTHR14969">
    <property type="entry name" value="SPHINGOSINE-1-PHOSPHATE PHOSPHOHYDROLASE"/>
    <property type="match status" value="1"/>
</dbReference>
<keyword evidence="4 10" id="KW-0378">Hydrolase</keyword>
<feature type="transmembrane region" description="Helical" evidence="7">
    <location>
        <begin position="125"/>
        <end position="151"/>
    </location>
</feature>
<reference evidence="10" key="2">
    <citation type="journal article" date="2019" name="BMC Genomics">
        <title>Complete genome sequence analysis of the thermoacidophilic verrucomicrobial methanotroph 'Candidatus Methylacidiphilum kamchatkense' strain Kam1 and comparison with its closest relatives.</title>
        <authorList>
            <person name="Kruse T."/>
            <person name="Ratnadevi C.M."/>
            <person name="Erikstad H.A."/>
            <person name="Birkeland N.K."/>
        </authorList>
    </citation>
    <scope>NUCLEOTIDE SEQUENCE</scope>
    <source>
        <strain evidence="10">Kam1</strain>
    </source>
</reference>